<feature type="compositionally biased region" description="Basic and acidic residues" evidence="4">
    <location>
        <begin position="640"/>
        <end position="650"/>
    </location>
</feature>
<dbReference type="EMBL" id="JAPDMZ010000030">
    <property type="protein sequence ID" value="KAK0555138.1"/>
    <property type="molecule type" value="Genomic_DNA"/>
</dbReference>
<dbReference type="GO" id="GO:0008409">
    <property type="term" value="F:5'-3' exonuclease activity"/>
    <property type="evidence" value="ECO:0007669"/>
    <property type="project" value="TreeGrafter"/>
</dbReference>
<dbReference type="GO" id="GO:0005737">
    <property type="term" value="C:cytoplasm"/>
    <property type="evidence" value="ECO:0007669"/>
    <property type="project" value="TreeGrafter"/>
</dbReference>
<dbReference type="GO" id="GO:0006281">
    <property type="term" value="P:DNA repair"/>
    <property type="evidence" value="ECO:0007669"/>
    <property type="project" value="UniProtKB-ARBA"/>
</dbReference>
<keyword evidence="2" id="KW-0378">Hydrolase</keyword>
<proteinExistence type="predicted"/>
<dbReference type="InterPro" id="IPR029060">
    <property type="entry name" value="PIN-like_dom_sf"/>
</dbReference>
<dbReference type="GO" id="GO:0003677">
    <property type="term" value="F:DNA binding"/>
    <property type="evidence" value="ECO:0007669"/>
    <property type="project" value="InterPro"/>
</dbReference>
<dbReference type="AlphaFoldDB" id="A0AAN6JZI6"/>
<feature type="compositionally biased region" description="Basic and acidic residues" evidence="4">
    <location>
        <begin position="75"/>
        <end position="85"/>
    </location>
</feature>
<evidence type="ECO:0000313" key="6">
    <source>
        <dbReference type="EMBL" id="KAK0555138.1"/>
    </source>
</evidence>
<dbReference type="InterPro" id="IPR006084">
    <property type="entry name" value="XPG/Rad2"/>
</dbReference>
<dbReference type="GO" id="GO:0017108">
    <property type="term" value="F:5'-flap endonuclease activity"/>
    <property type="evidence" value="ECO:0007669"/>
    <property type="project" value="TreeGrafter"/>
</dbReference>
<dbReference type="InterPro" id="IPR006086">
    <property type="entry name" value="XPG-I_dom"/>
</dbReference>
<dbReference type="InterPro" id="IPR036279">
    <property type="entry name" value="5-3_exonuclease_C_sf"/>
</dbReference>
<keyword evidence="2" id="KW-0255">Endonuclease</keyword>
<dbReference type="SUPFAM" id="SSF47807">
    <property type="entry name" value="5' to 3' exonuclease, C-terminal subdomain"/>
    <property type="match status" value="1"/>
</dbReference>
<dbReference type="Gene3D" id="3.40.50.1010">
    <property type="entry name" value="5'-nuclease"/>
    <property type="match status" value="1"/>
</dbReference>
<dbReference type="SMART" id="SM00279">
    <property type="entry name" value="HhH2"/>
    <property type="match status" value="1"/>
</dbReference>
<dbReference type="CDD" id="cd09897">
    <property type="entry name" value="H3TH_FEN1-XPG-like"/>
    <property type="match status" value="1"/>
</dbReference>
<evidence type="ECO:0000256" key="2">
    <source>
        <dbReference type="ARBA" id="ARBA00022759"/>
    </source>
</evidence>
<keyword evidence="7" id="KW-1185">Reference proteome</keyword>
<evidence type="ECO:0000256" key="1">
    <source>
        <dbReference type="ARBA" id="ARBA00022723"/>
    </source>
</evidence>
<keyword evidence="1" id="KW-0479">Metal-binding</keyword>
<dbReference type="GO" id="GO:0046872">
    <property type="term" value="F:metal ion binding"/>
    <property type="evidence" value="ECO:0007669"/>
    <property type="project" value="UniProtKB-KW"/>
</dbReference>
<dbReference type="Gene3D" id="1.10.150.20">
    <property type="entry name" value="5' to 3' exonuclease, C-terminal subdomain"/>
    <property type="match status" value="1"/>
</dbReference>
<dbReference type="InterPro" id="IPR008918">
    <property type="entry name" value="HhH2"/>
</dbReference>
<dbReference type="PANTHER" id="PTHR11081">
    <property type="entry name" value="FLAP ENDONUCLEASE FAMILY MEMBER"/>
    <property type="match status" value="1"/>
</dbReference>
<feature type="compositionally biased region" description="Polar residues" evidence="4">
    <location>
        <begin position="88"/>
        <end position="102"/>
    </location>
</feature>
<keyword evidence="2" id="KW-0540">Nuclease</keyword>
<dbReference type="Pfam" id="PF00867">
    <property type="entry name" value="XPG_I"/>
    <property type="match status" value="1"/>
</dbReference>
<feature type="region of interest" description="Disordered" evidence="4">
    <location>
        <begin position="744"/>
        <end position="843"/>
    </location>
</feature>
<feature type="compositionally biased region" description="Polar residues" evidence="4">
    <location>
        <begin position="772"/>
        <end position="796"/>
    </location>
</feature>
<organism evidence="6 7">
    <name type="scientific">Tilletia horrida</name>
    <dbReference type="NCBI Taxonomy" id="155126"/>
    <lineage>
        <taxon>Eukaryota</taxon>
        <taxon>Fungi</taxon>
        <taxon>Dikarya</taxon>
        <taxon>Basidiomycota</taxon>
        <taxon>Ustilaginomycotina</taxon>
        <taxon>Exobasidiomycetes</taxon>
        <taxon>Tilletiales</taxon>
        <taxon>Tilletiaceae</taxon>
        <taxon>Tilletia</taxon>
    </lineage>
</organism>
<keyword evidence="3" id="KW-0460">Magnesium</keyword>
<feature type="region of interest" description="Disordered" evidence="4">
    <location>
        <begin position="626"/>
        <end position="661"/>
    </location>
</feature>
<evidence type="ECO:0000259" key="5">
    <source>
        <dbReference type="Pfam" id="PF00867"/>
    </source>
</evidence>
<comment type="caution">
    <text evidence="6">The sequence shown here is derived from an EMBL/GenBank/DDBJ whole genome shotgun (WGS) entry which is preliminary data.</text>
</comment>
<name>A0AAN6JZI6_9BASI</name>
<feature type="region of interest" description="Disordered" evidence="4">
    <location>
        <begin position="75"/>
        <end position="102"/>
    </location>
</feature>
<evidence type="ECO:0000313" key="7">
    <source>
        <dbReference type="Proteomes" id="UP001176517"/>
    </source>
</evidence>
<sequence length="843" mass="92410">MVFDNPLGGTRARNPAKLQEAERRRTQRELVSRRASLERNRNRRIQRLSALIQRYTQLNPSEGNLLHRELRRLHREASEQDERDLNIGSEQQHNEVQQGSPSTVTVEAFDNDWDEENPAAFDEIVDEEILQGAQVLTSLDEVFHHQQIDFGSSQADGDVNASISALAHEFLEIRLQFGRLHPSHTKEADATDGERSDAQVVESKKQAALTSAEARIHEAMLNRGLHDSEVGVRDGALSMGDVQLPYSDEDDGDTTATEMSDKDVENEPAVPDVLVSALSPEQTESETETSMLASEESSQEESDVQSKNDERQTSTSTPEPQEVTDQDVQEIHEQSATLSKSYNRASTPLTSQIIIDCAYLCALLGVPVLFTSQGRSPSRVDERGRSTIPGAAWAGVAKSKSRAHEAEALAASLVHAGFADVVASEDSDVLMYDVPMLRGLLGGGGPAAGGMKGLVWVDAKEVRRTIFDEQGHQASAVPRTKKDRSRLPAPVDIDAVLDEAIRARSDDATEAQLDTSTGLQHTGDLELPTLGEPSRPDEEVVAEQHDDADSADVLIEPDEFSDTLVSAEIEHIMQLSADGWNRRRFLEFALLLGTDFNRTIPGVGPKTAYTLMKEHGSIAQILRLRNPAPKQPSSSSKTPSDQKVRAKVNEYKFSPPPPLSRREYSKELTRARDVFAHPPTLVGYLGRLGRWSRGQEYYDWRKAAGIKLPSQGGTLNGASKENQADAWRRAEMLALFRRNGLHKSPLTEADSTPGPFPHSQASFSGRAIPNDPFSTSNTSIDTAESSFPRLSTSSELDSGHSPFGSDLFGERNVPSRSEASALLLKTTPSSGRKRPRSRASAGS</sequence>
<dbReference type="GO" id="GO:0005634">
    <property type="term" value="C:nucleus"/>
    <property type="evidence" value="ECO:0007669"/>
    <property type="project" value="TreeGrafter"/>
</dbReference>
<reference evidence="6" key="1">
    <citation type="journal article" date="2023" name="PhytoFront">
        <title>Draft Genome Resources of Seven Strains of Tilletia horrida, Causal Agent of Kernel Smut of Rice.</title>
        <authorList>
            <person name="Khanal S."/>
            <person name="Antony Babu S."/>
            <person name="Zhou X.G."/>
        </authorList>
    </citation>
    <scope>NUCLEOTIDE SEQUENCE</scope>
    <source>
        <strain evidence="6">TX6</strain>
    </source>
</reference>
<dbReference type="SUPFAM" id="SSF88723">
    <property type="entry name" value="PIN domain-like"/>
    <property type="match status" value="1"/>
</dbReference>
<gene>
    <name evidence="6" type="ORF">OC846_001819</name>
</gene>
<evidence type="ECO:0000256" key="3">
    <source>
        <dbReference type="ARBA" id="ARBA00022842"/>
    </source>
</evidence>
<feature type="region of interest" description="Disordered" evidence="4">
    <location>
        <begin position="506"/>
        <end position="536"/>
    </location>
</feature>
<dbReference type="PANTHER" id="PTHR11081:SF9">
    <property type="entry name" value="FLAP ENDONUCLEASE 1"/>
    <property type="match status" value="1"/>
</dbReference>
<feature type="region of interest" description="Disordered" evidence="4">
    <location>
        <begin position="1"/>
        <end position="35"/>
    </location>
</feature>
<feature type="domain" description="XPG-I" evidence="5">
    <location>
        <begin position="404"/>
        <end position="436"/>
    </location>
</feature>
<evidence type="ECO:0000256" key="4">
    <source>
        <dbReference type="SAM" id="MobiDB-lite"/>
    </source>
</evidence>
<accession>A0AAN6JZI6</accession>
<protein>
    <recommendedName>
        <fullName evidence="5">XPG-I domain-containing protein</fullName>
    </recommendedName>
</protein>
<feature type="region of interest" description="Disordered" evidence="4">
    <location>
        <begin position="241"/>
        <end position="332"/>
    </location>
</feature>
<dbReference type="Proteomes" id="UP001176517">
    <property type="component" value="Unassembled WGS sequence"/>
</dbReference>
<feature type="compositionally biased region" description="Basic and acidic residues" evidence="4">
    <location>
        <begin position="19"/>
        <end position="35"/>
    </location>
</feature>